<dbReference type="InterPro" id="IPR011009">
    <property type="entry name" value="Kinase-like_dom_sf"/>
</dbReference>
<dbReference type="InterPro" id="IPR051678">
    <property type="entry name" value="AGP_Transferase"/>
</dbReference>
<keyword evidence="3" id="KW-1185">Reference proteome</keyword>
<comment type="caution">
    <text evidence="2">The sequence shown here is derived from an EMBL/GenBank/DDBJ whole genome shotgun (WGS) entry which is preliminary data.</text>
</comment>
<reference evidence="2" key="1">
    <citation type="submission" date="2022-10" db="EMBL/GenBank/DDBJ databases">
        <title>Tapping the CABI collections for fungal endophytes: first genome assemblies for Collariella, Neodidymelliopsis, Ascochyta clinopodiicola, Didymella pomorum, Didymosphaeria variabile, Neocosmospora piperis and Neocucurbitaria cava.</title>
        <authorList>
            <person name="Hill R."/>
        </authorList>
    </citation>
    <scope>NUCLEOTIDE SEQUENCE</scope>
    <source>
        <strain evidence="2">IMI 366586</strain>
    </source>
</reference>
<accession>A0A9W8WK52</accession>
<evidence type="ECO:0000313" key="3">
    <source>
        <dbReference type="Proteomes" id="UP001140502"/>
    </source>
</evidence>
<dbReference type="OrthoDB" id="10003767at2759"/>
<dbReference type="InterPro" id="IPR002575">
    <property type="entry name" value="Aminoglycoside_PTrfase"/>
</dbReference>
<dbReference type="PANTHER" id="PTHR21310:SF13">
    <property type="entry name" value="AMINOGLYCOSIDE PHOSPHOTRANSFERASE DOMAIN-CONTAINING PROTEIN"/>
    <property type="match status" value="1"/>
</dbReference>
<proteinExistence type="predicted"/>
<sequence>MSTLSRKGLFWEHSGIDLEPQWESEPRIEAIQSVCCDLFETDALDDFTVSFLSSGALNKVYIVEYKVQKKKFVFRVSLPVDPQYKTAGEVATLSWLELNTTIPSPRVHAFQYSSENKIGYEWIMMDLMPGASAYHRWRKMSMMAKTRLVETIARYQAELINSSEFRAIGTLQNFDLRRGAERPPGRIVSLIFCWGKNFHYNIPRGPFRSSHDWLKAFISVIIQEKASEINEAEDEEDRDCAKSALKVALMLDGLLPKIFPRIQNPPERTILWHDDLSLENIMVNEEGEVTAIIDWECVSAMPLWVTTQIPDFLVGPDREEEPCREKYADKAPEDESESEDIDQGKCEIYWDHLMEYEQTQLRKVWMDRMARGRRGWTESMSEDVLKVDFHEAVIRCAGGSFLMEIKEWIDGVDRGEFPRLAKCIA</sequence>
<evidence type="ECO:0000313" key="2">
    <source>
        <dbReference type="EMBL" id="KAJ4327419.1"/>
    </source>
</evidence>
<dbReference type="Gene3D" id="3.90.1200.10">
    <property type="match status" value="1"/>
</dbReference>
<dbReference type="Proteomes" id="UP001140502">
    <property type="component" value="Unassembled WGS sequence"/>
</dbReference>
<gene>
    <name evidence="2" type="ORF">N0V84_002191</name>
</gene>
<feature type="domain" description="Aminoglycoside phosphotransferase" evidence="1">
    <location>
        <begin position="49"/>
        <end position="303"/>
    </location>
</feature>
<evidence type="ECO:0000259" key="1">
    <source>
        <dbReference type="Pfam" id="PF01636"/>
    </source>
</evidence>
<dbReference type="AlphaFoldDB" id="A0A9W8WK52"/>
<dbReference type="EMBL" id="JAPEUR010000025">
    <property type="protein sequence ID" value="KAJ4327419.1"/>
    <property type="molecule type" value="Genomic_DNA"/>
</dbReference>
<dbReference type="PANTHER" id="PTHR21310">
    <property type="entry name" value="AMINOGLYCOSIDE PHOSPHOTRANSFERASE-RELATED-RELATED"/>
    <property type="match status" value="1"/>
</dbReference>
<organism evidence="2 3">
    <name type="scientific">Fusarium piperis</name>
    <dbReference type="NCBI Taxonomy" id="1435070"/>
    <lineage>
        <taxon>Eukaryota</taxon>
        <taxon>Fungi</taxon>
        <taxon>Dikarya</taxon>
        <taxon>Ascomycota</taxon>
        <taxon>Pezizomycotina</taxon>
        <taxon>Sordariomycetes</taxon>
        <taxon>Hypocreomycetidae</taxon>
        <taxon>Hypocreales</taxon>
        <taxon>Nectriaceae</taxon>
        <taxon>Fusarium</taxon>
        <taxon>Fusarium solani species complex</taxon>
    </lineage>
</organism>
<dbReference type="SUPFAM" id="SSF56112">
    <property type="entry name" value="Protein kinase-like (PK-like)"/>
    <property type="match status" value="1"/>
</dbReference>
<dbReference type="Pfam" id="PF01636">
    <property type="entry name" value="APH"/>
    <property type="match status" value="1"/>
</dbReference>
<name>A0A9W8WK52_9HYPO</name>
<protein>
    <recommendedName>
        <fullName evidence="1">Aminoglycoside phosphotransferase domain-containing protein</fullName>
    </recommendedName>
</protein>